<dbReference type="InterPro" id="IPR011991">
    <property type="entry name" value="ArsR-like_HTH"/>
</dbReference>
<dbReference type="InterPro" id="IPR036390">
    <property type="entry name" value="WH_DNA-bd_sf"/>
</dbReference>
<dbReference type="Proteomes" id="UP001056455">
    <property type="component" value="Chromosome"/>
</dbReference>
<dbReference type="SMART" id="SM00418">
    <property type="entry name" value="HTH_ARSR"/>
    <property type="match status" value="1"/>
</dbReference>
<dbReference type="InterPro" id="IPR051081">
    <property type="entry name" value="HTH_MetalResp_TranReg"/>
</dbReference>
<evidence type="ECO:0000256" key="3">
    <source>
        <dbReference type="ARBA" id="ARBA00023163"/>
    </source>
</evidence>
<evidence type="ECO:0000313" key="6">
    <source>
        <dbReference type="EMBL" id="USQ80782.1"/>
    </source>
</evidence>
<name>A0ABY4YVL0_9MICO</name>
<dbReference type="InterPro" id="IPR036388">
    <property type="entry name" value="WH-like_DNA-bd_sf"/>
</dbReference>
<evidence type="ECO:0000256" key="2">
    <source>
        <dbReference type="ARBA" id="ARBA00023125"/>
    </source>
</evidence>
<keyword evidence="3" id="KW-0804">Transcription</keyword>
<dbReference type="PANTHER" id="PTHR33154">
    <property type="entry name" value="TRANSCRIPTIONAL REGULATOR, ARSR FAMILY"/>
    <property type="match status" value="1"/>
</dbReference>
<accession>A0ABY4YVL0</accession>
<organism evidence="6 7">
    <name type="scientific">Ornithinimicrobium faecis</name>
    <dbReference type="NCBI Taxonomy" id="2934158"/>
    <lineage>
        <taxon>Bacteria</taxon>
        <taxon>Bacillati</taxon>
        <taxon>Actinomycetota</taxon>
        <taxon>Actinomycetes</taxon>
        <taxon>Micrococcales</taxon>
        <taxon>Ornithinimicrobiaceae</taxon>
        <taxon>Ornithinimicrobium</taxon>
    </lineage>
</organism>
<dbReference type="CDD" id="cd00090">
    <property type="entry name" value="HTH_ARSR"/>
    <property type="match status" value="1"/>
</dbReference>
<dbReference type="Gene3D" id="1.10.10.10">
    <property type="entry name" value="Winged helix-like DNA-binding domain superfamily/Winged helix DNA-binding domain"/>
    <property type="match status" value="1"/>
</dbReference>
<feature type="region of interest" description="Disordered" evidence="4">
    <location>
        <begin position="193"/>
        <end position="215"/>
    </location>
</feature>
<protein>
    <submittedName>
        <fullName evidence="6">Helix-turn-helix domain-containing protein</fullName>
    </submittedName>
</protein>
<evidence type="ECO:0000259" key="5">
    <source>
        <dbReference type="PROSITE" id="PS50987"/>
    </source>
</evidence>
<dbReference type="RefSeq" id="WP_252594170.1">
    <property type="nucleotide sequence ID" value="NZ_CP099489.1"/>
</dbReference>
<dbReference type="PANTHER" id="PTHR33154:SF33">
    <property type="entry name" value="TRANSCRIPTIONAL REPRESSOR SDPR"/>
    <property type="match status" value="1"/>
</dbReference>
<feature type="compositionally biased region" description="Basic and acidic residues" evidence="4">
    <location>
        <begin position="198"/>
        <end position="215"/>
    </location>
</feature>
<evidence type="ECO:0000256" key="4">
    <source>
        <dbReference type="SAM" id="MobiDB-lite"/>
    </source>
</evidence>
<feature type="domain" description="HTH arsR-type" evidence="5">
    <location>
        <begin position="19"/>
        <end position="119"/>
    </location>
</feature>
<dbReference type="EMBL" id="CP099489">
    <property type="protein sequence ID" value="USQ80782.1"/>
    <property type="molecule type" value="Genomic_DNA"/>
</dbReference>
<sequence length="215" mass="23779">MTEQSGKADHQPATPDYELADHLTLRDPAQYKALFEETRQSIIRLLTERAATVTELAATLDKPKGTVGHHMQVLADAGLVHVVRTERVRALQAKYWGRTARIFFYEQAGETLSHGQQLLATSAGEVGRFEAALAAGEDVPGVVDVNRRDVRVPHERAADFRRRLGDLLVEFSEEPRAGDTTYAVVYGIFPSSAPVLPDRAEQSERADQSDRADQS</sequence>
<keyword evidence="2" id="KW-0238">DNA-binding</keyword>
<evidence type="ECO:0000256" key="1">
    <source>
        <dbReference type="ARBA" id="ARBA00023015"/>
    </source>
</evidence>
<keyword evidence="1" id="KW-0805">Transcription regulation</keyword>
<proteinExistence type="predicted"/>
<keyword evidence="7" id="KW-1185">Reference proteome</keyword>
<dbReference type="Pfam" id="PF12840">
    <property type="entry name" value="HTH_20"/>
    <property type="match status" value="1"/>
</dbReference>
<dbReference type="PROSITE" id="PS50987">
    <property type="entry name" value="HTH_ARSR_2"/>
    <property type="match status" value="1"/>
</dbReference>
<dbReference type="InterPro" id="IPR001845">
    <property type="entry name" value="HTH_ArsR_DNA-bd_dom"/>
</dbReference>
<gene>
    <name evidence="6" type="ORF">NF556_03745</name>
</gene>
<evidence type="ECO:0000313" key="7">
    <source>
        <dbReference type="Proteomes" id="UP001056455"/>
    </source>
</evidence>
<reference evidence="6" key="1">
    <citation type="submission" date="2022-06" db="EMBL/GenBank/DDBJ databases">
        <title>Ornithinimicrobium HY1793.</title>
        <authorList>
            <person name="Huang Y."/>
        </authorList>
    </citation>
    <scope>NUCLEOTIDE SEQUENCE</scope>
    <source>
        <strain evidence="6">HY1793</strain>
    </source>
</reference>
<dbReference type="SUPFAM" id="SSF46785">
    <property type="entry name" value="Winged helix' DNA-binding domain"/>
    <property type="match status" value="1"/>
</dbReference>